<evidence type="ECO:0000313" key="3">
    <source>
        <dbReference type="Proteomes" id="UP000063429"/>
    </source>
</evidence>
<dbReference type="EMBL" id="CP011409">
    <property type="protein sequence ID" value="AKZ64501.1"/>
    <property type="molecule type" value="Genomic_DNA"/>
</dbReference>
<gene>
    <name evidence="2" type="ORF">F506_19230</name>
</gene>
<evidence type="ECO:0008006" key="4">
    <source>
        <dbReference type="Google" id="ProtNLM"/>
    </source>
</evidence>
<name>A0ABN4I6I8_9BURK</name>
<dbReference type="Proteomes" id="UP000063429">
    <property type="component" value="Chromosome"/>
</dbReference>
<proteinExistence type="predicted"/>
<dbReference type="RefSeq" id="WP_053200085.1">
    <property type="nucleotide sequence ID" value="NZ_CP011409.1"/>
</dbReference>
<keyword evidence="3" id="KW-1185">Reference proteome</keyword>
<evidence type="ECO:0000256" key="1">
    <source>
        <dbReference type="SAM" id="MobiDB-lite"/>
    </source>
</evidence>
<organism evidence="2 3">
    <name type="scientific">Herbaspirillum hiltneri N3</name>
    <dbReference type="NCBI Taxonomy" id="1262470"/>
    <lineage>
        <taxon>Bacteria</taxon>
        <taxon>Pseudomonadati</taxon>
        <taxon>Pseudomonadota</taxon>
        <taxon>Betaproteobacteria</taxon>
        <taxon>Burkholderiales</taxon>
        <taxon>Oxalobacteraceae</taxon>
        <taxon>Herbaspirillum</taxon>
    </lineage>
</organism>
<feature type="compositionally biased region" description="Basic and acidic residues" evidence="1">
    <location>
        <begin position="73"/>
        <end position="88"/>
    </location>
</feature>
<evidence type="ECO:0000313" key="2">
    <source>
        <dbReference type="EMBL" id="AKZ64501.1"/>
    </source>
</evidence>
<reference evidence="3" key="1">
    <citation type="journal article" date="2015" name="Genome Announc.">
        <title>Complete Genome Sequence of Herbaspirillum hiltneri N3 (DSM 17495), Isolated from Surface-Sterilized Wheat Roots.</title>
        <authorList>
            <person name="Guizelini D."/>
            <person name="Saizaki P.M."/>
            <person name="Coimbra N.A."/>
            <person name="Weiss V.A."/>
            <person name="Faoro H."/>
            <person name="Sfeir M.Z."/>
            <person name="Baura V.A."/>
            <person name="Monteiro R.A."/>
            <person name="Chubatsu L.S."/>
            <person name="Souza E.M."/>
            <person name="Cruz L.M."/>
            <person name="Pedrosa F.O."/>
            <person name="Raittz R.T."/>
            <person name="Marchaukoski J.N."/>
            <person name="Steffens M.B."/>
        </authorList>
    </citation>
    <scope>NUCLEOTIDE SEQUENCE [LARGE SCALE GENOMIC DNA]</scope>
    <source>
        <strain evidence="3">N3</strain>
    </source>
</reference>
<feature type="region of interest" description="Disordered" evidence="1">
    <location>
        <begin position="1"/>
        <end position="88"/>
    </location>
</feature>
<feature type="compositionally biased region" description="Basic residues" evidence="1">
    <location>
        <begin position="1"/>
        <end position="12"/>
    </location>
</feature>
<sequence length="88" mass="10090">MTSFLRTRKDRHPKPENKARLPHEQDQSGDSQRSDVEQKEMRRAYQDIREGQVDTDLRGSGGLDEINKGAGKRASEAPRKDDPFDKSH</sequence>
<feature type="compositionally biased region" description="Basic and acidic residues" evidence="1">
    <location>
        <begin position="13"/>
        <end position="57"/>
    </location>
</feature>
<protein>
    <recommendedName>
        <fullName evidence="4">Plasmid stabilization protein</fullName>
    </recommendedName>
</protein>
<accession>A0ABN4I6I8</accession>